<gene>
    <name evidence="2" type="ORF">KME60_11780</name>
</gene>
<reference evidence="2" key="2">
    <citation type="journal article" date="2022" name="Microbiol. Resour. Announc.">
        <title>Metagenome Sequencing to Explore Phylogenomics of Terrestrial Cyanobacteria.</title>
        <authorList>
            <person name="Ward R.D."/>
            <person name="Stajich J.E."/>
            <person name="Johansen J.R."/>
            <person name="Huntemann M."/>
            <person name="Clum A."/>
            <person name="Foster B."/>
            <person name="Foster B."/>
            <person name="Roux S."/>
            <person name="Palaniappan K."/>
            <person name="Varghese N."/>
            <person name="Mukherjee S."/>
            <person name="Reddy T.B.K."/>
            <person name="Daum C."/>
            <person name="Copeland A."/>
            <person name="Chen I.A."/>
            <person name="Ivanova N.N."/>
            <person name="Kyrpides N.C."/>
            <person name="Shapiro N."/>
            <person name="Eloe-Fadrosh E.A."/>
            <person name="Pietrasiak N."/>
        </authorList>
    </citation>
    <scope>NUCLEOTIDE SEQUENCE</scope>
    <source>
        <strain evidence="2">GSE-NOS-MK-12-04C</strain>
    </source>
</reference>
<comment type="caution">
    <text evidence="2">The sequence shown here is derived from an EMBL/GenBank/DDBJ whole genome shotgun (WGS) entry which is preliminary data.</text>
</comment>
<dbReference type="Gene3D" id="3.30.200.20">
    <property type="entry name" value="Phosphorylase Kinase, domain 1"/>
    <property type="match status" value="1"/>
</dbReference>
<evidence type="ECO:0000313" key="3">
    <source>
        <dbReference type="Proteomes" id="UP000729701"/>
    </source>
</evidence>
<reference evidence="2" key="1">
    <citation type="submission" date="2021-05" db="EMBL/GenBank/DDBJ databases">
        <authorList>
            <person name="Pietrasiak N."/>
            <person name="Ward R."/>
            <person name="Stajich J.E."/>
            <person name="Kurbessoian T."/>
        </authorList>
    </citation>
    <scope>NUCLEOTIDE SEQUENCE</scope>
    <source>
        <strain evidence="2">GSE-NOS-MK-12-04C</strain>
    </source>
</reference>
<dbReference type="Proteomes" id="UP000729701">
    <property type="component" value="Unassembled WGS sequence"/>
</dbReference>
<organism evidence="2 3">
    <name type="scientific">Cyanomargarita calcarea GSE-NOS-MK-12-04C</name>
    <dbReference type="NCBI Taxonomy" id="2839659"/>
    <lineage>
        <taxon>Bacteria</taxon>
        <taxon>Bacillati</taxon>
        <taxon>Cyanobacteriota</taxon>
        <taxon>Cyanophyceae</taxon>
        <taxon>Nostocales</taxon>
        <taxon>Cyanomargaritaceae</taxon>
        <taxon>Cyanomargarita</taxon>
    </lineage>
</organism>
<accession>A0A951QLS1</accession>
<dbReference type="EMBL" id="JAHHGZ010000010">
    <property type="protein sequence ID" value="MBW4668073.1"/>
    <property type="molecule type" value="Genomic_DNA"/>
</dbReference>
<evidence type="ECO:0000313" key="2">
    <source>
        <dbReference type="EMBL" id="MBW4668073.1"/>
    </source>
</evidence>
<dbReference type="InterPro" id="IPR002575">
    <property type="entry name" value="Aminoglycoside_PTrfase"/>
</dbReference>
<feature type="domain" description="Aminoglycoside phosphotransferase" evidence="1">
    <location>
        <begin position="46"/>
        <end position="144"/>
    </location>
</feature>
<dbReference type="AlphaFoldDB" id="A0A951QLS1"/>
<name>A0A951QLS1_9CYAN</name>
<evidence type="ECO:0000259" key="1">
    <source>
        <dbReference type="Pfam" id="PF01636"/>
    </source>
</evidence>
<sequence length="243" mass="27220">MKKANMGSEGKPSSIGTPVSDIEIDTTLVYNLLEDQHPDLAHLPIHLIDAGWDNAMFRLGEQLSVRLPRRKAAATLIENEQTWLPLLADRLPIPVPTPYRLGKPAQGYPWRWSVLPWLPGITADQEEPHPNQVKLFTSFLQLLHVPAPLNAPLNAVRGVPLIQRAASVEERMQRLETKTNLITQKIRNTWNMALNTPVDVEAKWLMETFTPATSLLKTVRSQASLIGGTLRQVILPQTLLLYG</sequence>
<dbReference type="SUPFAM" id="SSF56112">
    <property type="entry name" value="Protein kinase-like (PK-like)"/>
    <property type="match status" value="1"/>
</dbReference>
<dbReference type="Pfam" id="PF01636">
    <property type="entry name" value="APH"/>
    <property type="match status" value="1"/>
</dbReference>
<proteinExistence type="predicted"/>
<dbReference type="InterPro" id="IPR011009">
    <property type="entry name" value="Kinase-like_dom_sf"/>
</dbReference>
<protein>
    <submittedName>
        <fullName evidence="2">Phosphotransferase</fullName>
    </submittedName>
</protein>